<organism evidence="10 11">
    <name type="scientific">Demequina lignilytica</name>
    <dbReference type="NCBI Taxonomy" id="3051663"/>
    <lineage>
        <taxon>Bacteria</taxon>
        <taxon>Bacillati</taxon>
        <taxon>Actinomycetota</taxon>
        <taxon>Actinomycetes</taxon>
        <taxon>Micrococcales</taxon>
        <taxon>Demequinaceae</taxon>
        <taxon>Demequina</taxon>
    </lineage>
</organism>
<protein>
    <submittedName>
        <fullName evidence="10">SDR family oxidoreductase</fullName>
    </submittedName>
</protein>
<keyword evidence="6" id="KW-0560">Oxidoreductase</keyword>
<reference evidence="10 11" key="1">
    <citation type="submission" date="2023-06" db="EMBL/GenBank/DDBJ databases">
        <title>SYSU T0a273.</title>
        <authorList>
            <person name="Gao L."/>
            <person name="Fang B.-Z."/>
            <person name="Li W.-J."/>
        </authorList>
    </citation>
    <scope>NUCLEOTIDE SEQUENCE [LARGE SCALE GENOMIC DNA]</scope>
    <source>
        <strain evidence="10 11">SYSU T0a273</strain>
    </source>
</reference>
<dbReference type="CDD" id="cd05339">
    <property type="entry name" value="17beta-HSDXI-like_SDR_c"/>
    <property type="match status" value="1"/>
</dbReference>
<evidence type="ECO:0000256" key="9">
    <source>
        <dbReference type="RuleBase" id="RU000363"/>
    </source>
</evidence>
<evidence type="ECO:0000256" key="6">
    <source>
        <dbReference type="ARBA" id="ARBA00023002"/>
    </source>
</evidence>
<keyword evidence="4" id="KW-0521">NADP</keyword>
<dbReference type="SUPFAM" id="SSF51735">
    <property type="entry name" value="NAD(P)-binding Rossmann-fold domains"/>
    <property type="match status" value="1"/>
</dbReference>
<dbReference type="EMBL" id="JAUHQB010000001">
    <property type="protein sequence ID" value="MDN4482459.1"/>
    <property type="molecule type" value="Genomic_DNA"/>
</dbReference>
<keyword evidence="3" id="KW-0812">Transmembrane</keyword>
<evidence type="ECO:0000256" key="4">
    <source>
        <dbReference type="ARBA" id="ARBA00022857"/>
    </source>
</evidence>
<keyword evidence="7" id="KW-0443">Lipid metabolism</keyword>
<comment type="subcellular location">
    <subcellularLocation>
        <location evidence="1">Membrane</location>
        <topology evidence="1">Multi-pass membrane protein</topology>
    </subcellularLocation>
</comment>
<evidence type="ECO:0000256" key="7">
    <source>
        <dbReference type="ARBA" id="ARBA00023098"/>
    </source>
</evidence>
<dbReference type="FunFam" id="3.40.50.720:FF:000131">
    <property type="entry name" value="Short-chain dehydrogenase/reductase 3"/>
    <property type="match status" value="1"/>
</dbReference>
<dbReference type="PRINTS" id="PR00080">
    <property type="entry name" value="SDRFAMILY"/>
</dbReference>
<dbReference type="Gene3D" id="3.40.50.720">
    <property type="entry name" value="NAD(P)-binding Rossmann-like Domain"/>
    <property type="match status" value="1"/>
</dbReference>
<dbReference type="InterPro" id="IPR036291">
    <property type="entry name" value="NAD(P)-bd_dom_sf"/>
</dbReference>
<keyword evidence="5" id="KW-1133">Transmembrane helix</keyword>
<evidence type="ECO:0000313" key="11">
    <source>
        <dbReference type="Proteomes" id="UP001172756"/>
    </source>
</evidence>
<dbReference type="Proteomes" id="UP001172756">
    <property type="component" value="Unassembled WGS sequence"/>
</dbReference>
<dbReference type="PANTHER" id="PTHR24322:SF736">
    <property type="entry name" value="RETINOL DEHYDROGENASE 10"/>
    <property type="match status" value="1"/>
</dbReference>
<comment type="caution">
    <text evidence="10">The sequence shown here is derived from an EMBL/GenBank/DDBJ whole genome shotgun (WGS) entry which is preliminary data.</text>
</comment>
<dbReference type="GO" id="GO:0006066">
    <property type="term" value="P:alcohol metabolic process"/>
    <property type="evidence" value="ECO:0007669"/>
    <property type="project" value="UniProtKB-ARBA"/>
</dbReference>
<comment type="similarity">
    <text evidence="2 9">Belongs to the short-chain dehydrogenases/reductases (SDR) family.</text>
</comment>
<dbReference type="GO" id="GO:0042445">
    <property type="term" value="P:hormone metabolic process"/>
    <property type="evidence" value="ECO:0007669"/>
    <property type="project" value="UniProtKB-ARBA"/>
</dbReference>
<evidence type="ECO:0000256" key="8">
    <source>
        <dbReference type="ARBA" id="ARBA00023136"/>
    </source>
</evidence>
<dbReference type="PANTHER" id="PTHR24322">
    <property type="entry name" value="PKSB"/>
    <property type="match status" value="1"/>
</dbReference>
<dbReference type="InterPro" id="IPR002347">
    <property type="entry name" value="SDR_fam"/>
</dbReference>
<evidence type="ECO:0000256" key="2">
    <source>
        <dbReference type="ARBA" id="ARBA00006484"/>
    </source>
</evidence>
<name>A0AB35MFA7_9MICO</name>
<dbReference type="GO" id="GO:0006720">
    <property type="term" value="P:isoprenoid metabolic process"/>
    <property type="evidence" value="ECO:0007669"/>
    <property type="project" value="UniProtKB-ARBA"/>
</dbReference>
<dbReference type="PRINTS" id="PR00081">
    <property type="entry name" value="GDHRDH"/>
</dbReference>
<sequence>MLITGGGSGIGRLMALEGSRRGAEVIVWDLDEAAGARVAGEIDARGGRASSAAVDVSRHDDVAAAARAAGEVDVVISNAGVVTGAPLLEASEEGIERTFRVNALAPYWVARAFLPGMLDRNRGTVVTVASAAGLVGVARQTDYAGSKWAAVGFTESLRAELRAQGSQVRTLVVCPYYIDTGMFAGVRTRVPALLPILRPERVAERVIDGIERGREQIVMPPLVRVLPVVRALPVRAFDAVVDAFGVNRSMDGFTGRPADAPHGSGSDTPR</sequence>
<dbReference type="PROSITE" id="PS00061">
    <property type="entry name" value="ADH_SHORT"/>
    <property type="match status" value="1"/>
</dbReference>
<dbReference type="Pfam" id="PF00106">
    <property type="entry name" value="adh_short"/>
    <property type="match status" value="1"/>
</dbReference>
<dbReference type="InterPro" id="IPR020904">
    <property type="entry name" value="Sc_DH/Rdtase_CS"/>
</dbReference>
<proteinExistence type="inferred from homology"/>
<keyword evidence="8" id="KW-0472">Membrane</keyword>
<dbReference type="RefSeq" id="WP_301159662.1">
    <property type="nucleotide sequence ID" value="NZ_JAUHQB010000001.1"/>
</dbReference>
<evidence type="ECO:0000313" key="10">
    <source>
        <dbReference type="EMBL" id="MDN4482459.1"/>
    </source>
</evidence>
<accession>A0AB35MFA7</accession>
<dbReference type="GO" id="GO:0016616">
    <property type="term" value="F:oxidoreductase activity, acting on the CH-OH group of donors, NAD or NADP as acceptor"/>
    <property type="evidence" value="ECO:0007669"/>
    <property type="project" value="UniProtKB-ARBA"/>
</dbReference>
<dbReference type="GO" id="GO:0016020">
    <property type="term" value="C:membrane"/>
    <property type="evidence" value="ECO:0007669"/>
    <property type="project" value="UniProtKB-SubCell"/>
</dbReference>
<evidence type="ECO:0000256" key="3">
    <source>
        <dbReference type="ARBA" id="ARBA00022692"/>
    </source>
</evidence>
<dbReference type="AlphaFoldDB" id="A0AB35MFA7"/>
<gene>
    <name evidence="10" type="ORF">QQ002_02760</name>
</gene>
<evidence type="ECO:0000256" key="1">
    <source>
        <dbReference type="ARBA" id="ARBA00004141"/>
    </source>
</evidence>
<evidence type="ECO:0000256" key="5">
    <source>
        <dbReference type="ARBA" id="ARBA00022989"/>
    </source>
</evidence>